<accession>A0A069QNN5</accession>
<dbReference type="EMBL" id="JNGW01000106">
    <property type="protein sequence ID" value="KDR51461.1"/>
    <property type="molecule type" value="Genomic_DNA"/>
</dbReference>
<comment type="caution">
    <text evidence="2">The sequence shown here is derived from an EMBL/GenBank/DDBJ whole genome shotgun (WGS) entry which is preliminary data.</text>
</comment>
<dbReference type="RefSeq" id="WP_018966612.1">
    <property type="nucleotide sequence ID" value="NZ_KB899211.1"/>
</dbReference>
<feature type="domain" description="Spore protein YkvP/CgeB glycosyl transferase-like" evidence="1">
    <location>
        <begin position="251"/>
        <end position="394"/>
    </location>
</feature>
<reference evidence="2 3" key="1">
    <citation type="submission" date="2013-08" db="EMBL/GenBank/DDBJ databases">
        <authorList>
            <person name="Weinstock G."/>
            <person name="Sodergren E."/>
            <person name="Wylie T."/>
            <person name="Fulton L."/>
            <person name="Fulton R."/>
            <person name="Fronick C."/>
            <person name="O'Laughlin M."/>
            <person name="Godfrey J."/>
            <person name="Miner T."/>
            <person name="Herter B."/>
            <person name="Appelbaum E."/>
            <person name="Cordes M."/>
            <person name="Lek S."/>
            <person name="Wollam A."/>
            <person name="Pepin K.H."/>
            <person name="Palsikar V.B."/>
            <person name="Mitreva M."/>
            <person name="Wilson R.K."/>
        </authorList>
    </citation>
    <scope>NUCLEOTIDE SEQUENCE [LARGE SCALE GENOMIC DNA]</scope>
    <source>
        <strain evidence="2 3">ATCC 15930</strain>
    </source>
</reference>
<protein>
    <recommendedName>
        <fullName evidence="1">Spore protein YkvP/CgeB glycosyl transferase-like domain-containing protein</fullName>
    </recommendedName>
</protein>
<evidence type="ECO:0000313" key="3">
    <source>
        <dbReference type="Proteomes" id="UP000027442"/>
    </source>
</evidence>
<dbReference type="InterPro" id="IPR055259">
    <property type="entry name" value="YkvP/CgeB_Glyco_trans-like"/>
</dbReference>
<dbReference type="Proteomes" id="UP000027442">
    <property type="component" value="Unassembled WGS sequence"/>
</dbReference>
<dbReference type="Gene3D" id="3.40.50.2000">
    <property type="entry name" value="Glycogen Phosphorylase B"/>
    <property type="match status" value="1"/>
</dbReference>
<dbReference type="SUPFAM" id="SSF53756">
    <property type="entry name" value="UDP-Glycosyltransferase/glycogen phosphorylase"/>
    <property type="match status" value="1"/>
</dbReference>
<gene>
    <name evidence="2" type="ORF">HMPREF1991_02482</name>
</gene>
<dbReference type="Pfam" id="PF13524">
    <property type="entry name" value="Glyco_trans_1_2"/>
    <property type="match status" value="1"/>
</dbReference>
<proteinExistence type="predicted"/>
<name>A0A069QNN5_HOYLO</name>
<keyword evidence="3" id="KW-1185">Reference proteome</keyword>
<sequence length="398" mass="46445">MRIVLITQITPASENVRGTSALPYHLMVHRPADVDIVIYSFNGNQLSDTKIKEVEEELNVTIKLLSRPKWQSWVLRMHLLFIRVLLKYPLFNYMRLSRRAVEEIKRLQPDGIWVYGQDISRVTKQFAGFKRVHTLPDCESLYYYRMLGRRFVFKNRMMFWRNVIMYPKYLRMERAYENSPMVRYHLVGETDSVSLRNVNPGIQAKFLRHPHYHVAEPQKQIAFSKPKIQLLVAGQNNLYMKEAAEEAFDMMLQEADKLKEHYEITFLGRGWESIVTQLKDMGYVVAQITFAHDYIEEIRKHDVQLTPIAIGTGTKGKVLDALANGLLVVGTPYALENIAVENGVSCLEYHSTKELLSILVDIPHNVQKYEQMAERGREAIFVEHGRRRISQQLIDLFK</sequence>
<evidence type="ECO:0000259" key="1">
    <source>
        <dbReference type="Pfam" id="PF13524"/>
    </source>
</evidence>
<organism evidence="2 3">
    <name type="scientific">Hoylesella loescheii DSM 19665 = JCM 12249 = ATCC 15930</name>
    <dbReference type="NCBI Taxonomy" id="1122985"/>
    <lineage>
        <taxon>Bacteria</taxon>
        <taxon>Pseudomonadati</taxon>
        <taxon>Bacteroidota</taxon>
        <taxon>Bacteroidia</taxon>
        <taxon>Bacteroidales</taxon>
        <taxon>Prevotellaceae</taxon>
        <taxon>Hoylesella</taxon>
    </lineage>
</organism>
<dbReference type="eggNOG" id="COG0438">
    <property type="taxonomic scope" value="Bacteria"/>
</dbReference>
<dbReference type="HOGENOM" id="CLU_680871_0_0_10"/>
<dbReference type="AlphaFoldDB" id="A0A069QNN5"/>
<evidence type="ECO:0000313" key="2">
    <source>
        <dbReference type="EMBL" id="KDR51461.1"/>
    </source>
</evidence>
<dbReference type="PATRIC" id="fig|1122985.7.peg.2570"/>